<organism evidence="2 3">
    <name type="scientific">Vibrio palustris</name>
    <dbReference type="NCBI Taxonomy" id="1918946"/>
    <lineage>
        <taxon>Bacteria</taxon>
        <taxon>Pseudomonadati</taxon>
        <taxon>Pseudomonadota</taxon>
        <taxon>Gammaproteobacteria</taxon>
        <taxon>Vibrionales</taxon>
        <taxon>Vibrionaceae</taxon>
        <taxon>Vibrio</taxon>
    </lineage>
</organism>
<reference evidence="2 3" key="1">
    <citation type="submission" date="2017-02" db="EMBL/GenBank/DDBJ databases">
        <authorList>
            <person name="Peterson S.W."/>
        </authorList>
    </citation>
    <scope>NUCLEOTIDE SEQUENCE [LARGE SCALE GENOMIC DNA]</scope>
    <source>
        <strain evidence="2 3">CECT 9027</strain>
    </source>
</reference>
<keyword evidence="1" id="KW-1133">Transmembrane helix</keyword>
<dbReference type="Proteomes" id="UP000189475">
    <property type="component" value="Unassembled WGS sequence"/>
</dbReference>
<evidence type="ECO:0000256" key="1">
    <source>
        <dbReference type="SAM" id="Phobius"/>
    </source>
</evidence>
<evidence type="ECO:0000313" key="2">
    <source>
        <dbReference type="EMBL" id="SJL83175.1"/>
    </source>
</evidence>
<evidence type="ECO:0008006" key="4">
    <source>
        <dbReference type="Google" id="ProtNLM"/>
    </source>
</evidence>
<keyword evidence="3" id="KW-1185">Reference proteome</keyword>
<dbReference type="STRING" id="1918946.VPAL9027_01124"/>
<keyword evidence="1" id="KW-0812">Transmembrane</keyword>
<sequence>MVYSRFFSGIGLFTLSQQRFRQPKFLHIVSQLALFAILLLYIAPVISMSIVMTRHQPLMDMSSTMTSSKTVTMAAMSPSSMSHHGGWCQYCDLLATLHGSTSLALIMPPVAGQLILTPIEGGQLSPIDNRTSHNLPRAPPVIRSLPFV</sequence>
<dbReference type="OrthoDB" id="5906796at2"/>
<dbReference type="EMBL" id="FUFT01000002">
    <property type="protein sequence ID" value="SJL83175.1"/>
    <property type="molecule type" value="Genomic_DNA"/>
</dbReference>
<evidence type="ECO:0000313" key="3">
    <source>
        <dbReference type="Proteomes" id="UP000189475"/>
    </source>
</evidence>
<feature type="transmembrane region" description="Helical" evidence="1">
    <location>
        <begin position="31"/>
        <end position="52"/>
    </location>
</feature>
<proteinExistence type="predicted"/>
<dbReference type="AlphaFoldDB" id="A0A1R4B2N7"/>
<accession>A0A1R4B2N7</accession>
<dbReference type="InterPro" id="IPR021333">
    <property type="entry name" value="DUF2946"/>
</dbReference>
<name>A0A1R4B2N7_9VIBR</name>
<dbReference type="RefSeq" id="WP_077313081.1">
    <property type="nucleotide sequence ID" value="NZ_AP024887.1"/>
</dbReference>
<keyword evidence="1" id="KW-0472">Membrane</keyword>
<dbReference type="Pfam" id="PF11162">
    <property type="entry name" value="DUF2946"/>
    <property type="match status" value="1"/>
</dbReference>
<gene>
    <name evidence="2" type="ORF">VPAL9027_01124</name>
</gene>
<protein>
    <recommendedName>
        <fullName evidence="4">DUF2946 domain-containing protein</fullName>
    </recommendedName>
</protein>